<name>A0A6N8IW12_9BURK</name>
<protein>
    <recommendedName>
        <fullName evidence="5">YMGG-like Gly-zipper domain-containing protein</fullName>
    </recommendedName>
</protein>
<evidence type="ECO:0008006" key="5">
    <source>
        <dbReference type="Google" id="ProtNLM"/>
    </source>
</evidence>
<gene>
    <name evidence="3" type="ORF">GON04_15485</name>
</gene>
<feature type="chain" id="PRO_5026925171" description="YMGG-like Gly-zipper domain-containing protein" evidence="2">
    <location>
        <begin position="24"/>
        <end position="155"/>
    </location>
</feature>
<dbReference type="EMBL" id="WSEL01000009">
    <property type="protein sequence ID" value="MVQ30862.1"/>
    <property type="molecule type" value="Genomic_DNA"/>
</dbReference>
<sequence>MHSTPRTLLLAAALASAASLALAAKPIAYPAKGQSQQQQTKDDGECGGWATQQTGVNPNAPPPVAAAPAQGRVGGGMARGAVAGATIGAIGDNDVGEAAAKGAVIGGVARGARNRSNQEAAAQQNQQSQAQYAQNLDTFHRAWGSCMAGRGYTLN</sequence>
<evidence type="ECO:0000256" key="1">
    <source>
        <dbReference type="SAM" id="MobiDB-lite"/>
    </source>
</evidence>
<keyword evidence="2" id="KW-0732">Signal</keyword>
<feature type="region of interest" description="Disordered" evidence="1">
    <location>
        <begin position="31"/>
        <end position="75"/>
    </location>
</feature>
<dbReference type="AlphaFoldDB" id="A0A6N8IW12"/>
<reference evidence="3 4" key="1">
    <citation type="submission" date="2019-12" db="EMBL/GenBank/DDBJ databases">
        <authorList>
            <person name="Huq M.A."/>
        </authorList>
    </citation>
    <scope>NUCLEOTIDE SEQUENCE [LARGE SCALE GENOMIC DNA]</scope>
    <source>
        <strain evidence="3 4">MAH-25</strain>
    </source>
</reference>
<dbReference type="Proteomes" id="UP000469385">
    <property type="component" value="Unassembled WGS sequence"/>
</dbReference>
<feature type="signal peptide" evidence="2">
    <location>
        <begin position="1"/>
        <end position="23"/>
    </location>
</feature>
<proteinExistence type="predicted"/>
<evidence type="ECO:0000313" key="4">
    <source>
        <dbReference type="Proteomes" id="UP000469385"/>
    </source>
</evidence>
<evidence type="ECO:0000313" key="3">
    <source>
        <dbReference type="EMBL" id="MVQ30862.1"/>
    </source>
</evidence>
<accession>A0A6N8IW12</accession>
<dbReference type="RefSeq" id="WP_157398969.1">
    <property type="nucleotide sequence ID" value="NZ_WSEL01000009.1"/>
</dbReference>
<evidence type="ECO:0000256" key="2">
    <source>
        <dbReference type="SAM" id="SignalP"/>
    </source>
</evidence>
<keyword evidence="4" id="KW-1185">Reference proteome</keyword>
<comment type="caution">
    <text evidence="3">The sequence shown here is derived from an EMBL/GenBank/DDBJ whole genome shotgun (WGS) entry which is preliminary data.</text>
</comment>
<organism evidence="3 4">
    <name type="scientific">Ramlibacter pinisoli</name>
    <dbReference type="NCBI Taxonomy" id="2682844"/>
    <lineage>
        <taxon>Bacteria</taxon>
        <taxon>Pseudomonadati</taxon>
        <taxon>Pseudomonadota</taxon>
        <taxon>Betaproteobacteria</taxon>
        <taxon>Burkholderiales</taxon>
        <taxon>Comamonadaceae</taxon>
        <taxon>Ramlibacter</taxon>
    </lineage>
</organism>